<dbReference type="PANTHER" id="PTHR13812">
    <property type="entry name" value="KETIMINE REDUCTASE MU-CRYSTALLIN"/>
    <property type="match status" value="1"/>
</dbReference>
<dbReference type="EMBL" id="UINC01014252">
    <property type="protein sequence ID" value="SVA60931.1"/>
    <property type="molecule type" value="Genomic_DNA"/>
</dbReference>
<dbReference type="InterPro" id="IPR003462">
    <property type="entry name" value="ODC_Mu_crystall"/>
</dbReference>
<dbReference type="PANTHER" id="PTHR13812:SF19">
    <property type="entry name" value="KETIMINE REDUCTASE MU-CRYSTALLIN"/>
    <property type="match status" value="1"/>
</dbReference>
<dbReference type="Gene3D" id="3.40.50.720">
    <property type="entry name" value="NAD(P)-binding Rossmann-like Domain"/>
    <property type="match status" value="1"/>
</dbReference>
<sequence>MKIILKPEIKHLTENLDLYPIIRKGFVAYSEGKSVVPPVGELSFKNPPGDVHIKYGYIIGDKFYVIKIASGFYQNEKLGLSNGSGLMLLFDQKTGKNVALLSDEAYLTDVRTAVAGAICAQQFANEIHCIGVIGTGLQARMQVEYLKKITTCRKVMVWGRNTEKSEEYSSYMMNLGFKVKICDSPKHVTDTCNLIITTTAATEPILFADDIQPGTHITAMGSDTSAKQELDPNIMEKADCVVADSISQCIKRGEISHALRDGKLTKNNIVELGHVLNGQHPGRTAQDQITVADLTGVAVQDIQIATAVYESFMENES</sequence>
<dbReference type="SUPFAM" id="SSF51735">
    <property type="entry name" value="NAD(P)-binding Rossmann-fold domains"/>
    <property type="match status" value="1"/>
</dbReference>
<dbReference type="AlphaFoldDB" id="A0A381X8X1"/>
<protein>
    <recommendedName>
        <fullName evidence="2">Ornithine cyclodeaminase</fullName>
    </recommendedName>
</protein>
<evidence type="ECO:0008006" key="2">
    <source>
        <dbReference type="Google" id="ProtNLM"/>
    </source>
</evidence>
<reference evidence="1" key="1">
    <citation type="submission" date="2018-05" db="EMBL/GenBank/DDBJ databases">
        <authorList>
            <person name="Lanie J.A."/>
            <person name="Ng W.-L."/>
            <person name="Kazmierczak K.M."/>
            <person name="Andrzejewski T.M."/>
            <person name="Davidsen T.M."/>
            <person name="Wayne K.J."/>
            <person name="Tettelin H."/>
            <person name="Glass J.I."/>
            <person name="Rusch D."/>
            <person name="Podicherti R."/>
            <person name="Tsui H.-C.T."/>
            <person name="Winkler M.E."/>
        </authorList>
    </citation>
    <scope>NUCLEOTIDE SEQUENCE</scope>
</reference>
<organism evidence="1">
    <name type="scientific">marine metagenome</name>
    <dbReference type="NCBI Taxonomy" id="408172"/>
    <lineage>
        <taxon>unclassified sequences</taxon>
        <taxon>metagenomes</taxon>
        <taxon>ecological metagenomes</taxon>
    </lineage>
</organism>
<evidence type="ECO:0000313" key="1">
    <source>
        <dbReference type="EMBL" id="SVA60931.1"/>
    </source>
</evidence>
<name>A0A381X8X1_9ZZZZ</name>
<dbReference type="PIRSF" id="PIRSF001439">
    <property type="entry name" value="CryM"/>
    <property type="match status" value="1"/>
</dbReference>
<dbReference type="Gene3D" id="3.30.1780.10">
    <property type="entry name" value="ornithine cyclodeaminase, domain 1"/>
    <property type="match status" value="1"/>
</dbReference>
<dbReference type="InterPro" id="IPR036291">
    <property type="entry name" value="NAD(P)-bd_dom_sf"/>
</dbReference>
<accession>A0A381X8X1</accession>
<proteinExistence type="predicted"/>
<gene>
    <name evidence="1" type="ORF">METZ01_LOCUS113785</name>
</gene>
<dbReference type="InterPro" id="IPR023401">
    <property type="entry name" value="ODC_N"/>
</dbReference>
<dbReference type="GO" id="GO:0005737">
    <property type="term" value="C:cytoplasm"/>
    <property type="evidence" value="ECO:0007669"/>
    <property type="project" value="TreeGrafter"/>
</dbReference>
<dbReference type="Pfam" id="PF02423">
    <property type="entry name" value="OCD_Mu_crystall"/>
    <property type="match status" value="1"/>
</dbReference>